<keyword evidence="3" id="KW-1185">Reference proteome</keyword>
<name>A0ABW8KJ65_9GAMM</name>
<keyword evidence="1" id="KW-0472">Membrane</keyword>
<evidence type="ECO:0000313" key="3">
    <source>
        <dbReference type="Proteomes" id="UP001620397"/>
    </source>
</evidence>
<reference evidence="2 3" key="1">
    <citation type="submission" date="2020-10" db="EMBL/GenBank/DDBJ databases">
        <title>Phylogeny of dyella-like bacteria.</title>
        <authorList>
            <person name="Fu J."/>
        </authorList>
    </citation>
    <scope>NUCLEOTIDE SEQUENCE [LARGE SCALE GENOMIC DNA]</scope>
    <source>
        <strain evidence="2 3">DKC-1</strain>
    </source>
</reference>
<feature type="transmembrane region" description="Helical" evidence="1">
    <location>
        <begin position="6"/>
        <end position="25"/>
    </location>
</feature>
<sequence length="104" mass="11608">MIHRLIGGAVVAAWLWLTFHLSLVIPNLEVAASSRAYRAGSGAMYVLFMPLVAAALLIYPEYFVDRFSPISSLTGDPLLGVGVWRFFGYFVLLISWGLIELFRQ</sequence>
<evidence type="ECO:0000313" key="2">
    <source>
        <dbReference type="EMBL" id="MFK2932179.1"/>
    </source>
</evidence>
<keyword evidence="1" id="KW-1133">Transmembrane helix</keyword>
<dbReference type="Proteomes" id="UP001620397">
    <property type="component" value="Unassembled WGS sequence"/>
</dbReference>
<evidence type="ECO:0000256" key="1">
    <source>
        <dbReference type="SAM" id="Phobius"/>
    </source>
</evidence>
<dbReference type="EMBL" id="JADIKL010000009">
    <property type="protein sequence ID" value="MFK2932179.1"/>
    <property type="molecule type" value="Genomic_DNA"/>
</dbReference>
<accession>A0ABW8KJ65</accession>
<proteinExistence type="predicted"/>
<organism evidence="2 3">
    <name type="scientific">Dyella agri</name>
    <dbReference type="NCBI Taxonomy" id="1926869"/>
    <lineage>
        <taxon>Bacteria</taxon>
        <taxon>Pseudomonadati</taxon>
        <taxon>Pseudomonadota</taxon>
        <taxon>Gammaproteobacteria</taxon>
        <taxon>Lysobacterales</taxon>
        <taxon>Rhodanobacteraceae</taxon>
        <taxon>Dyella</taxon>
    </lineage>
</organism>
<feature type="transmembrane region" description="Helical" evidence="1">
    <location>
        <begin position="79"/>
        <end position="99"/>
    </location>
</feature>
<protein>
    <submittedName>
        <fullName evidence="2">Uncharacterized protein</fullName>
    </submittedName>
</protein>
<keyword evidence="1" id="KW-0812">Transmembrane</keyword>
<gene>
    <name evidence="2" type="ORF">ISP14_15455</name>
</gene>
<comment type="caution">
    <text evidence="2">The sequence shown here is derived from an EMBL/GenBank/DDBJ whole genome shotgun (WGS) entry which is preliminary data.</text>
</comment>
<feature type="transmembrane region" description="Helical" evidence="1">
    <location>
        <begin position="37"/>
        <end position="59"/>
    </location>
</feature>